<keyword evidence="3" id="KW-1185">Reference proteome</keyword>
<protein>
    <submittedName>
        <fullName evidence="2">Uncharacterized protein</fullName>
    </submittedName>
</protein>
<dbReference type="AlphaFoldDB" id="A0A3N4JLU6"/>
<evidence type="ECO:0000313" key="2">
    <source>
        <dbReference type="EMBL" id="RPA98267.1"/>
    </source>
</evidence>
<evidence type="ECO:0000256" key="1">
    <source>
        <dbReference type="SAM" id="MobiDB-lite"/>
    </source>
</evidence>
<dbReference type="Proteomes" id="UP000276215">
    <property type="component" value="Unassembled WGS sequence"/>
</dbReference>
<name>A0A3N4JLU6_9PEZI</name>
<feature type="region of interest" description="Disordered" evidence="1">
    <location>
        <begin position="44"/>
        <end position="71"/>
    </location>
</feature>
<gene>
    <name evidence="2" type="ORF">L873DRAFT_1844314</name>
</gene>
<accession>A0A3N4JLU6</accession>
<dbReference type="EMBL" id="ML120397">
    <property type="protein sequence ID" value="RPA98267.1"/>
    <property type="molecule type" value="Genomic_DNA"/>
</dbReference>
<evidence type="ECO:0000313" key="3">
    <source>
        <dbReference type="Proteomes" id="UP000276215"/>
    </source>
</evidence>
<sequence length="104" mass="11583">MVQDIRHQNPTAHIGPPREPVITEQEQVKAGIEEVAISHIVESMSQEPLEEGGVPQQNGNEEATIERENKKTEIDQDLEIRGEEIQAISAYIGIQIVVDLRTCS</sequence>
<reference evidence="2 3" key="1">
    <citation type="journal article" date="2018" name="Nat. Ecol. Evol.">
        <title>Pezizomycetes genomes reveal the molecular basis of ectomycorrhizal truffle lifestyle.</title>
        <authorList>
            <person name="Murat C."/>
            <person name="Payen T."/>
            <person name="Noel B."/>
            <person name="Kuo A."/>
            <person name="Morin E."/>
            <person name="Chen J."/>
            <person name="Kohler A."/>
            <person name="Krizsan K."/>
            <person name="Balestrini R."/>
            <person name="Da Silva C."/>
            <person name="Montanini B."/>
            <person name="Hainaut M."/>
            <person name="Levati E."/>
            <person name="Barry K.W."/>
            <person name="Belfiori B."/>
            <person name="Cichocki N."/>
            <person name="Clum A."/>
            <person name="Dockter R.B."/>
            <person name="Fauchery L."/>
            <person name="Guy J."/>
            <person name="Iotti M."/>
            <person name="Le Tacon F."/>
            <person name="Lindquist E.A."/>
            <person name="Lipzen A."/>
            <person name="Malagnac F."/>
            <person name="Mello A."/>
            <person name="Molinier V."/>
            <person name="Miyauchi S."/>
            <person name="Poulain J."/>
            <person name="Riccioni C."/>
            <person name="Rubini A."/>
            <person name="Sitrit Y."/>
            <person name="Splivallo R."/>
            <person name="Traeger S."/>
            <person name="Wang M."/>
            <person name="Zifcakova L."/>
            <person name="Wipf D."/>
            <person name="Zambonelli A."/>
            <person name="Paolocci F."/>
            <person name="Nowrousian M."/>
            <person name="Ottonello S."/>
            <person name="Baldrian P."/>
            <person name="Spatafora J.W."/>
            <person name="Henrissat B."/>
            <person name="Nagy L.G."/>
            <person name="Aury J.M."/>
            <person name="Wincker P."/>
            <person name="Grigoriev I.V."/>
            <person name="Bonfante P."/>
            <person name="Martin F.M."/>
        </authorList>
    </citation>
    <scope>NUCLEOTIDE SEQUENCE [LARGE SCALE GENOMIC DNA]</scope>
    <source>
        <strain evidence="2 3">120613-1</strain>
    </source>
</reference>
<organism evidence="2 3">
    <name type="scientific">Choiromyces venosus 120613-1</name>
    <dbReference type="NCBI Taxonomy" id="1336337"/>
    <lineage>
        <taxon>Eukaryota</taxon>
        <taxon>Fungi</taxon>
        <taxon>Dikarya</taxon>
        <taxon>Ascomycota</taxon>
        <taxon>Pezizomycotina</taxon>
        <taxon>Pezizomycetes</taxon>
        <taxon>Pezizales</taxon>
        <taxon>Tuberaceae</taxon>
        <taxon>Choiromyces</taxon>
    </lineage>
</organism>
<proteinExistence type="predicted"/>